<dbReference type="RefSeq" id="WP_183218352.1">
    <property type="nucleotide sequence ID" value="NZ_CAJFZW010000027.1"/>
</dbReference>
<keyword evidence="1" id="KW-0812">Transmembrane</keyword>
<dbReference type="AlphaFoldDB" id="A0A7W9C9F2"/>
<protein>
    <submittedName>
        <fullName evidence="2">Uncharacterized protein</fullName>
    </submittedName>
</protein>
<gene>
    <name evidence="2" type="ORF">GGQ93_003216</name>
</gene>
<dbReference type="Proteomes" id="UP000527324">
    <property type="component" value="Unassembled WGS sequence"/>
</dbReference>
<keyword evidence="1" id="KW-1133">Transmembrane helix</keyword>
<dbReference type="EMBL" id="JACHOQ010000017">
    <property type="protein sequence ID" value="MBB5741473.1"/>
    <property type="molecule type" value="Genomic_DNA"/>
</dbReference>
<organism evidence="2 3">
    <name type="scientific">Brevundimonas aurantiaca</name>
    <dbReference type="NCBI Taxonomy" id="74316"/>
    <lineage>
        <taxon>Bacteria</taxon>
        <taxon>Pseudomonadati</taxon>
        <taxon>Pseudomonadota</taxon>
        <taxon>Alphaproteobacteria</taxon>
        <taxon>Caulobacterales</taxon>
        <taxon>Caulobacteraceae</taxon>
        <taxon>Brevundimonas</taxon>
    </lineage>
</organism>
<reference evidence="2 3" key="1">
    <citation type="submission" date="2020-08" db="EMBL/GenBank/DDBJ databases">
        <title>Genomic Encyclopedia of Type Strains, Phase IV (KMG-IV): sequencing the most valuable type-strain genomes for metagenomic binning, comparative biology and taxonomic classification.</title>
        <authorList>
            <person name="Goeker M."/>
        </authorList>
    </citation>
    <scope>NUCLEOTIDE SEQUENCE [LARGE SCALE GENOMIC DNA]</scope>
    <source>
        <strain evidence="2 3">DSM 4731</strain>
    </source>
</reference>
<keyword evidence="3" id="KW-1185">Reference proteome</keyword>
<feature type="transmembrane region" description="Helical" evidence="1">
    <location>
        <begin position="31"/>
        <end position="53"/>
    </location>
</feature>
<sequence length="93" mass="10131">MDFTYAAAFVLSVVVGLTSALIFIGRKGRSYWRFTLITLLVAVLADFALLLDWGHASEMTAAFLLMDAAFFSAYGLAGDVTPVSHPAITRVLW</sequence>
<feature type="transmembrane region" description="Helical" evidence="1">
    <location>
        <begin position="6"/>
        <end position="24"/>
    </location>
</feature>
<name>A0A7W9C9F2_9CAUL</name>
<evidence type="ECO:0000256" key="1">
    <source>
        <dbReference type="SAM" id="Phobius"/>
    </source>
</evidence>
<proteinExistence type="predicted"/>
<evidence type="ECO:0000313" key="2">
    <source>
        <dbReference type="EMBL" id="MBB5741473.1"/>
    </source>
</evidence>
<keyword evidence="1" id="KW-0472">Membrane</keyword>
<evidence type="ECO:0000313" key="3">
    <source>
        <dbReference type="Proteomes" id="UP000527324"/>
    </source>
</evidence>
<accession>A0A7W9C9F2</accession>
<comment type="caution">
    <text evidence="2">The sequence shown here is derived from an EMBL/GenBank/DDBJ whole genome shotgun (WGS) entry which is preliminary data.</text>
</comment>